<dbReference type="PANTHER" id="PTHR47152:SF1">
    <property type="entry name" value="SLL1186 PROTEIN"/>
    <property type="match status" value="1"/>
</dbReference>
<proteinExistence type="predicted"/>
<name>A0A951QE08_9CYAN</name>
<organism evidence="2 3">
    <name type="scientific">Drouetiella hepatica Uher 2000/2452</name>
    <dbReference type="NCBI Taxonomy" id="904376"/>
    <lineage>
        <taxon>Bacteria</taxon>
        <taxon>Bacillati</taxon>
        <taxon>Cyanobacteriota</taxon>
        <taxon>Cyanophyceae</taxon>
        <taxon>Oculatellales</taxon>
        <taxon>Oculatellaceae</taxon>
        <taxon>Drouetiella</taxon>
    </lineage>
</organism>
<dbReference type="SUPFAM" id="SSF52980">
    <property type="entry name" value="Restriction endonuclease-like"/>
    <property type="match status" value="1"/>
</dbReference>
<dbReference type="Gene3D" id="3.90.1570.10">
    <property type="entry name" value="tt1808, chain A"/>
    <property type="match status" value="1"/>
</dbReference>
<sequence length="215" mass="24493">MFAVITPEKIHLPPGTVVRLCGSWRDYRALVEQLGDRQLPRIKYRPGEILLMSPLPQHGRQADIISEVAKVLLDHSEQDYTAFTPITMDLPEVQGIEPDYCFYIDNWAAIAGKDRIDWRIDPPPDLVIEIDVTSYTDVTDYLPYRVPEVWLFKNNQLKIYALQNDGENDAYVLQASSRYFPGVDVAGMILECLQMAGDRGTSHAIRSLRQKLADN</sequence>
<dbReference type="InterPro" id="IPR012296">
    <property type="entry name" value="Nuclease_put_TT1808"/>
</dbReference>
<protein>
    <submittedName>
        <fullName evidence="2">Uma2 family endonuclease</fullName>
    </submittedName>
</protein>
<reference evidence="2" key="1">
    <citation type="submission" date="2021-05" db="EMBL/GenBank/DDBJ databases">
        <authorList>
            <person name="Pietrasiak N."/>
            <person name="Ward R."/>
            <person name="Stajich J.E."/>
            <person name="Kurbessoian T."/>
        </authorList>
    </citation>
    <scope>NUCLEOTIDE SEQUENCE</scope>
    <source>
        <strain evidence="2">UHER 2000/2452</strain>
    </source>
</reference>
<dbReference type="Pfam" id="PF05685">
    <property type="entry name" value="Uma2"/>
    <property type="match status" value="1"/>
</dbReference>
<evidence type="ECO:0000259" key="1">
    <source>
        <dbReference type="Pfam" id="PF05685"/>
    </source>
</evidence>
<dbReference type="AlphaFoldDB" id="A0A951QE08"/>
<dbReference type="InterPro" id="IPR011335">
    <property type="entry name" value="Restrct_endonuc-II-like"/>
</dbReference>
<evidence type="ECO:0000313" key="3">
    <source>
        <dbReference type="Proteomes" id="UP000757435"/>
    </source>
</evidence>
<reference evidence="2" key="2">
    <citation type="journal article" date="2022" name="Microbiol. Resour. Announc.">
        <title>Metagenome Sequencing to Explore Phylogenomics of Terrestrial Cyanobacteria.</title>
        <authorList>
            <person name="Ward R.D."/>
            <person name="Stajich J.E."/>
            <person name="Johansen J.R."/>
            <person name="Huntemann M."/>
            <person name="Clum A."/>
            <person name="Foster B."/>
            <person name="Foster B."/>
            <person name="Roux S."/>
            <person name="Palaniappan K."/>
            <person name="Varghese N."/>
            <person name="Mukherjee S."/>
            <person name="Reddy T.B.K."/>
            <person name="Daum C."/>
            <person name="Copeland A."/>
            <person name="Chen I.A."/>
            <person name="Ivanova N.N."/>
            <person name="Kyrpides N.C."/>
            <person name="Shapiro N."/>
            <person name="Eloe-Fadrosh E.A."/>
            <person name="Pietrasiak N."/>
        </authorList>
    </citation>
    <scope>NUCLEOTIDE SEQUENCE</scope>
    <source>
        <strain evidence="2">UHER 2000/2452</strain>
    </source>
</reference>
<feature type="domain" description="Putative restriction endonuclease" evidence="1">
    <location>
        <begin position="26"/>
        <end position="167"/>
    </location>
</feature>
<accession>A0A951QE08</accession>
<keyword evidence="2" id="KW-0378">Hydrolase</keyword>
<dbReference type="CDD" id="cd06260">
    <property type="entry name" value="DUF820-like"/>
    <property type="match status" value="1"/>
</dbReference>
<dbReference type="Proteomes" id="UP000757435">
    <property type="component" value="Unassembled WGS sequence"/>
</dbReference>
<dbReference type="InterPro" id="IPR008538">
    <property type="entry name" value="Uma2"/>
</dbReference>
<evidence type="ECO:0000313" key="2">
    <source>
        <dbReference type="EMBL" id="MBW4661527.1"/>
    </source>
</evidence>
<dbReference type="GO" id="GO:0004519">
    <property type="term" value="F:endonuclease activity"/>
    <property type="evidence" value="ECO:0007669"/>
    <property type="project" value="UniProtKB-KW"/>
</dbReference>
<dbReference type="EMBL" id="JAHHHD010000039">
    <property type="protein sequence ID" value="MBW4661527.1"/>
    <property type="molecule type" value="Genomic_DNA"/>
</dbReference>
<keyword evidence="2" id="KW-0540">Nuclease</keyword>
<dbReference type="PANTHER" id="PTHR47152">
    <property type="entry name" value="SLR2084 PROTEIN-RELATED"/>
    <property type="match status" value="1"/>
</dbReference>
<comment type="caution">
    <text evidence="2">The sequence shown here is derived from an EMBL/GenBank/DDBJ whole genome shotgun (WGS) entry which is preliminary data.</text>
</comment>
<keyword evidence="2" id="KW-0255">Endonuclease</keyword>
<gene>
    <name evidence="2" type="ORF">KME15_22890</name>
</gene>